<evidence type="ECO:0000256" key="1">
    <source>
        <dbReference type="ARBA" id="ARBA00006974"/>
    </source>
</evidence>
<dbReference type="PANTHER" id="PTHR31175">
    <property type="entry name" value="AUXIN-RESPONSIVE FAMILY PROTEIN"/>
    <property type="match status" value="1"/>
</dbReference>
<accession>A0A5K1B148</accession>
<dbReference type="EMBL" id="LR721781">
    <property type="protein sequence ID" value="VVW08448.1"/>
    <property type="molecule type" value="Genomic_DNA"/>
</dbReference>
<comment type="similarity">
    <text evidence="1">Belongs to the ARG7 family.</text>
</comment>
<sequence length="139" mass="15540">MVRKWQKMAIRGRRRISLGGVAVRRRNVIGKAAEGGEKGHFAAYAADGKRFMIPLTYLHLPIFQQLLRMAEEEFGLDINGAITFPCDSALLECVMLLAQRGRLVEVQNILMVSFSHQSCSSSSSLQQIQASRQVLFNVC</sequence>
<reference evidence="2" key="1">
    <citation type="submission" date="2019-09" db="EMBL/GenBank/DDBJ databases">
        <authorList>
            <person name="Zhang L."/>
        </authorList>
    </citation>
    <scope>NUCLEOTIDE SEQUENCE</scope>
</reference>
<dbReference type="InterPro" id="IPR003676">
    <property type="entry name" value="SAUR_fam"/>
</dbReference>
<proteinExistence type="inferred from homology"/>
<dbReference type="AlphaFoldDB" id="A0A5K1B148"/>
<protein>
    <submittedName>
        <fullName evidence="2">Uncharacterized protein</fullName>
    </submittedName>
</protein>
<dbReference type="GO" id="GO:0009733">
    <property type="term" value="P:response to auxin"/>
    <property type="evidence" value="ECO:0007669"/>
    <property type="project" value="InterPro"/>
</dbReference>
<evidence type="ECO:0000313" key="2">
    <source>
        <dbReference type="EMBL" id="VVW08448.1"/>
    </source>
</evidence>
<dbReference type="Gramene" id="NC3G0205180.1">
    <property type="protein sequence ID" value="NC3G0205180.1:cds"/>
    <property type="gene ID" value="NC3G0205180"/>
</dbReference>
<organism evidence="2">
    <name type="scientific">Nymphaea colorata</name>
    <name type="common">pocket water lily</name>
    <dbReference type="NCBI Taxonomy" id="210225"/>
    <lineage>
        <taxon>Eukaryota</taxon>
        <taxon>Viridiplantae</taxon>
        <taxon>Streptophyta</taxon>
        <taxon>Embryophyta</taxon>
        <taxon>Tracheophyta</taxon>
        <taxon>Spermatophyta</taxon>
        <taxon>Magnoliopsida</taxon>
        <taxon>Nymphaeales</taxon>
        <taxon>Nymphaeaceae</taxon>
        <taxon>Nymphaea</taxon>
    </lineage>
</organism>
<dbReference type="Pfam" id="PF02519">
    <property type="entry name" value="Auxin_inducible"/>
    <property type="match status" value="1"/>
</dbReference>
<gene>
    <name evidence="2" type="ORF">NYM_LOCUS14920</name>
</gene>
<name>A0A5K1B148_9MAGN</name>